<dbReference type="InterPro" id="IPR006680">
    <property type="entry name" value="Amidohydro-rel"/>
</dbReference>
<feature type="domain" description="Amidohydrolase-related" evidence="4">
    <location>
        <begin position="39"/>
        <end position="323"/>
    </location>
</feature>
<dbReference type="SUPFAM" id="SSF51556">
    <property type="entry name" value="Metallo-dependent hydrolases"/>
    <property type="match status" value="1"/>
</dbReference>
<keyword evidence="1 3" id="KW-0210">Decarboxylase</keyword>
<protein>
    <recommendedName>
        <fullName evidence="4">Amidohydrolase-related domain-containing protein</fullName>
    </recommendedName>
</protein>
<dbReference type="AlphaFoldDB" id="A0AAE0H8L4"/>
<evidence type="ECO:0000256" key="1">
    <source>
        <dbReference type="ARBA" id="ARBA00022793"/>
    </source>
</evidence>
<dbReference type="PANTHER" id="PTHR21240">
    <property type="entry name" value="2-AMINO-3-CARBOXYLMUCONATE-6-SEMIALDEHYDE DECARBOXYLASE"/>
    <property type="match status" value="1"/>
</dbReference>
<dbReference type="RefSeq" id="XP_062655381.1">
    <property type="nucleotide sequence ID" value="XM_062801901.1"/>
</dbReference>
<evidence type="ECO:0000256" key="2">
    <source>
        <dbReference type="ARBA" id="ARBA00023239"/>
    </source>
</evidence>
<evidence type="ECO:0000259" key="4">
    <source>
        <dbReference type="Pfam" id="PF04909"/>
    </source>
</evidence>
<name>A0AAE0H8L4_9PEZI</name>
<proteinExistence type="inferred from homology"/>
<dbReference type="Gene3D" id="3.20.20.140">
    <property type="entry name" value="Metal-dependent hydrolases"/>
    <property type="match status" value="1"/>
</dbReference>
<dbReference type="EMBL" id="JAUEPN010000008">
    <property type="protein sequence ID" value="KAK3291867.1"/>
    <property type="molecule type" value="Genomic_DNA"/>
</dbReference>
<dbReference type="GO" id="GO:0016787">
    <property type="term" value="F:hydrolase activity"/>
    <property type="evidence" value="ECO:0007669"/>
    <property type="project" value="InterPro"/>
</dbReference>
<reference evidence="5" key="2">
    <citation type="submission" date="2023-06" db="EMBL/GenBank/DDBJ databases">
        <authorList>
            <consortium name="Lawrence Berkeley National Laboratory"/>
            <person name="Haridas S."/>
            <person name="Hensen N."/>
            <person name="Bonometti L."/>
            <person name="Westerberg I."/>
            <person name="Brannstrom I.O."/>
            <person name="Guillou S."/>
            <person name="Cros-Aarteil S."/>
            <person name="Calhoun S."/>
            <person name="Kuo A."/>
            <person name="Mondo S."/>
            <person name="Pangilinan J."/>
            <person name="Riley R."/>
            <person name="Labutti K."/>
            <person name="Andreopoulos B."/>
            <person name="Lipzen A."/>
            <person name="Chen C."/>
            <person name="Yanf M."/>
            <person name="Daum C."/>
            <person name="Ng V."/>
            <person name="Clum A."/>
            <person name="Steindorff A."/>
            <person name="Ohm R."/>
            <person name="Martin F."/>
            <person name="Silar P."/>
            <person name="Natvig D."/>
            <person name="Lalanne C."/>
            <person name="Gautier V."/>
            <person name="Ament-Velasquez S.L."/>
            <person name="Kruys A."/>
            <person name="Hutchinson M.I."/>
            <person name="Powell A.J."/>
            <person name="Barry K."/>
            <person name="Miller A.N."/>
            <person name="Grigoriev I.V."/>
            <person name="Debuchy R."/>
            <person name="Gladieux P."/>
            <person name="Thoren M.H."/>
            <person name="Johannesson H."/>
        </authorList>
    </citation>
    <scope>NUCLEOTIDE SEQUENCE</scope>
    <source>
        <strain evidence="5">CBS 168.71</strain>
    </source>
</reference>
<comment type="caution">
    <text evidence="5">The sequence shown here is derived from an EMBL/GenBank/DDBJ whole genome shotgun (WGS) entry which is preliminary data.</text>
</comment>
<dbReference type="GeneID" id="87838849"/>
<comment type="similarity">
    <text evidence="3">Belongs to the metallo-dependent hydrolases superfamily.</text>
</comment>
<dbReference type="InterPro" id="IPR032466">
    <property type="entry name" value="Metal_Hydrolase"/>
</dbReference>
<evidence type="ECO:0000313" key="5">
    <source>
        <dbReference type="EMBL" id="KAK3291867.1"/>
    </source>
</evidence>
<gene>
    <name evidence="5" type="ORF">B0H64DRAFT_366299</name>
</gene>
<reference evidence="5" key="1">
    <citation type="journal article" date="2023" name="Mol. Phylogenet. Evol.">
        <title>Genome-scale phylogeny and comparative genomics of the fungal order Sordariales.</title>
        <authorList>
            <person name="Hensen N."/>
            <person name="Bonometti L."/>
            <person name="Westerberg I."/>
            <person name="Brannstrom I.O."/>
            <person name="Guillou S."/>
            <person name="Cros-Aarteil S."/>
            <person name="Calhoun S."/>
            <person name="Haridas S."/>
            <person name="Kuo A."/>
            <person name="Mondo S."/>
            <person name="Pangilinan J."/>
            <person name="Riley R."/>
            <person name="LaButti K."/>
            <person name="Andreopoulos B."/>
            <person name="Lipzen A."/>
            <person name="Chen C."/>
            <person name="Yan M."/>
            <person name="Daum C."/>
            <person name="Ng V."/>
            <person name="Clum A."/>
            <person name="Steindorff A."/>
            <person name="Ohm R.A."/>
            <person name="Martin F."/>
            <person name="Silar P."/>
            <person name="Natvig D.O."/>
            <person name="Lalanne C."/>
            <person name="Gautier V."/>
            <person name="Ament-Velasquez S.L."/>
            <person name="Kruys A."/>
            <person name="Hutchinson M.I."/>
            <person name="Powell A.J."/>
            <person name="Barry K."/>
            <person name="Miller A.N."/>
            <person name="Grigoriev I.V."/>
            <person name="Debuchy R."/>
            <person name="Gladieux P."/>
            <person name="Hiltunen Thoren M."/>
            <person name="Johannesson H."/>
        </authorList>
    </citation>
    <scope>NUCLEOTIDE SEQUENCE</scope>
    <source>
        <strain evidence="5">CBS 168.71</strain>
    </source>
</reference>
<accession>A0AAE0H8L4</accession>
<organism evidence="5 6">
    <name type="scientific">Chaetomium fimeti</name>
    <dbReference type="NCBI Taxonomy" id="1854472"/>
    <lineage>
        <taxon>Eukaryota</taxon>
        <taxon>Fungi</taxon>
        <taxon>Dikarya</taxon>
        <taxon>Ascomycota</taxon>
        <taxon>Pezizomycotina</taxon>
        <taxon>Sordariomycetes</taxon>
        <taxon>Sordariomycetidae</taxon>
        <taxon>Sordariales</taxon>
        <taxon>Chaetomiaceae</taxon>
        <taxon>Chaetomium</taxon>
    </lineage>
</organism>
<keyword evidence="6" id="KW-1185">Reference proteome</keyword>
<dbReference type="GO" id="GO:0005829">
    <property type="term" value="C:cytosol"/>
    <property type="evidence" value="ECO:0007669"/>
    <property type="project" value="TreeGrafter"/>
</dbReference>
<sequence length="335" mass="37239">MPPPLLTLEEHFFATPIPPGLEAQYSEQLQHIPDLLAKLTDLGARRLRDMDAGGIALQVVSHAPGLAEYGAAVCRDANDQLAEAVAAERGRGGRFAGFAVLPMGEPAEAAAELRRAVKELGFVGALVDNHCRGRFYDGEEYDVWWEAVEELDVPLYLHPTWATEEMMGRYRGNFSEAAAVSMASSGFGWHSDTGLHVLRLFASGLFDRRPGLKIIIGHMGEMIPFMLQRIERLSQRSWGTFQRDFRTVYEENVWITTSGNWSLDPLRCILANTRLDHILYSVDYPFWSNESGLEWVQELEKSGLVDEEQLKAIAYGNAEKLLGVKLPGNCSGLSG</sequence>
<evidence type="ECO:0000256" key="3">
    <source>
        <dbReference type="RuleBase" id="RU366045"/>
    </source>
</evidence>
<dbReference type="InterPro" id="IPR032465">
    <property type="entry name" value="ACMSD"/>
</dbReference>
<dbReference type="Pfam" id="PF04909">
    <property type="entry name" value="Amidohydro_2"/>
    <property type="match status" value="1"/>
</dbReference>
<dbReference type="GO" id="GO:0016831">
    <property type="term" value="F:carboxy-lyase activity"/>
    <property type="evidence" value="ECO:0007669"/>
    <property type="project" value="UniProtKB-KW"/>
</dbReference>
<dbReference type="Proteomes" id="UP001278766">
    <property type="component" value="Unassembled WGS sequence"/>
</dbReference>
<keyword evidence="2 3" id="KW-0456">Lyase</keyword>
<dbReference type="FunFam" id="3.20.20.140:FF:000099">
    <property type="entry name" value="Amidohydrolase 2"/>
    <property type="match status" value="1"/>
</dbReference>
<dbReference type="GO" id="GO:0019748">
    <property type="term" value="P:secondary metabolic process"/>
    <property type="evidence" value="ECO:0007669"/>
    <property type="project" value="TreeGrafter"/>
</dbReference>
<dbReference type="PANTHER" id="PTHR21240:SF30">
    <property type="entry name" value="AMIDOHYDROLASE-RELATED DOMAIN-CONTAINING PROTEIN-RELATED"/>
    <property type="match status" value="1"/>
</dbReference>
<evidence type="ECO:0000313" key="6">
    <source>
        <dbReference type="Proteomes" id="UP001278766"/>
    </source>
</evidence>